<proteinExistence type="predicted"/>
<keyword evidence="2" id="KW-1185">Reference proteome</keyword>
<accession>A0A2A5T7E0</accession>
<dbReference type="EMBL" id="NBYY01000004">
    <property type="protein sequence ID" value="PCS24095.1"/>
    <property type="molecule type" value="Genomic_DNA"/>
</dbReference>
<comment type="caution">
    <text evidence="1">The sequence shown here is derived from an EMBL/GenBank/DDBJ whole genome shotgun (WGS) entry which is preliminary data.</text>
</comment>
<evidence type="ECO:0000313" key="2">
    <source>
        <dbReference type="Proteomes" id="UP000219020"/>
    </source>
</evidence>
<dbReference type="Proteomes" id="UP000219020">
    <property type="component" value="Unassembled WGS sequence"/>
</dbReference>
<protein>
    <submittedName>
        <fullName evidence="1">Uncharacterized protein</fullName>
    </submittedName>
</protein>
<reference evidence="2" key="1">
    <citation type="submission" date="2017-04" db="EMBL/GenBank/DDBJ databases">
        <title>Genome evolution of the luminous symbionts of deep sea anglerfish.</title>
        <authorList>
            <person name="Hendry T.A."/>
        </authorList>
    </citation>
    <scope>NUCLEOTIDE SEQUENCE [LARGE SCALE GENOMIC DNA]</scope>
</reference>
<evidence type="ECO:0000313" key="1">
    <source>
        <dbReference type="EMBL" id="PCS24095.1"/>
    </source>
</evidence>
<name>A0A2A5T7E0_9GAMM</name>
<organism evidence="1 2">
    <name type="scientific">Candidatus Enterovibrio escicola</name>
    <dbReference type="NCBI Taxonomy" id="1927127"/>
    <lineage>
        <taxon>Bacteria</taxon>
        <taxon>Pseudomonadati</taxon>
        <taxon>Pseudomonadota</taxon>
        <taxon>Gammaproteobacteria</taxon>
        <taxon>Vibrionales</taxon>
        <taxon>Vibrionaceae</taxon>
        <taxon>Enterovibrio</taxon>
    </lineage>
</organism>
<gene>
    <name evidence="1" type="ORF">BTN49_0200</name>
</gene>
<sequence length="41" mass="4750">MNTIYTKLLFNIYHNLKSIMMSKVSDILDKQHGYFGSKVAV</sequence>
<dbReference type="AlphaFoldDB" id="A0A2A5T7E0"/>
<dbReference type="RefSeq" id="WP_263364423.1">
    <property type="nucleotide sequence ID" value="NZ_RPGI01000011.1"/>
</dbReference>